<dbReference type="Proteomes" id="UP000242188">
    <property type="component" value="Unassembled WGS sequence"/>
</dbReference>
<gene>
    <name evidence="1" type="ORF">KP79_PYT02466</name>
</gene>
<evidence type="ECO:0000313" key="1">
    <source>
        <dbReference type="EMBL" id="OWF36992.1"/>
    </source>
</evidence>
<dbReference type="SUPFAM" id="SSF75304">
    <property type="entry name" value="Amidase signature (AS) enzymes"/>
    <property type="match status" value="1"/>
</dbReference>
<dbReference type="Gene3D" id="3.90.1300.10">
    <property type="entry name" value="Amidase signature (AS) domain"/>
    <property type="match status" value="1"/>
</dbReference>
<dbReference type="EMBL" id="NEDP02066139">
    <property type="protein sequence ID" value="OWF36992.1"/>
    <property type="molecule type" value="Genomic_DNA"/>
</dbReference>
<name>A0A210PKH7_MIZYE</name>
<comment type="caution">
    <text evidence="1">The sequence shown here is derived from an EMBL/GenBank/DDBJ whole genome shotgun (WGS) entry which is preliminary data.</text>
</comment>
<dbReference type="InterPro" id="IPR036928">
    <property type="entry name" value="AS_sf"/>
</dbReference>
<sequence>MFLERLEACMEISNNLASFDATGHPVLPLNAGVSDQDRLPVGIQIVGRLHDDPGILQMAYAIERN</sequence>
<organism evidence="1 2">
    <name type="scientific">Mizuhopecten yessoensis</name>
    <name type="common">Japanese scallop</name>
    <name type="synonym">Patinopecten yessoensis</name>
    <dbReference type="NCBI Taxonomy" id="6573"/>
    <lineage>
        <taxon>Eukaryota</taxon>
        <taxon>Metazoa</taxon>
        <taxon>Spiralia</taxon>
        <taxon>Lophotrochozoa</taxon>
        <taxon>Mollusca</taxon>
        <taxon>Bivalvia</taxon>
        <taxon>Autobranchia</taxon>
        <taxon>Pteriomorphia</taxon>
        <taxon>Pectinida</taxon>
        <taxon>Pectinoidea</taxon>
        <taxon>Pectinidae</taxon>
        <taxon>Mizuhopecten</taxon>
    </lineage>
</organism>
<dbReference type="AlphaFoldDB" id="A0A210PKH7"/>
<reference evidence="1 2" key="1">
    <citation type="journal article" date="2017" name="Nat. Ecol. Evol.">
        <title>Scallop genome provides insights into evolution of bilaterian karyotype and development.</title>
        <authorList>
            <person name="Wang S."/>
            <person name="Zhang J."/>
            <person name="Jiao W."/>
            <person name="Li J."/>
            <person name="Xun X."/>
            <person name="Sun Y."/>
            <person name="Guo X."/>
            <person name="Huan P."/>
            <person name="Dong B."/>
            <person name="Zhang L."/>
            <person name="Hu X."/>
            <person name="Sun X."/>
            <person name="Wang J."/>
            <person name="Zhao C."/>
            <person name="Wang Y."/>
            <person name="Wang D."/>
            <person name="Huang X."/>
            <person name="Wang R."/>
            <person name="Lv J."/>
            <person name="Li Y."/>
            <person name="Zhang Z."/>
            <person name="Liu B."/>
            <person name="Lu W."/>
            <person name="Hui Y."/>
            <person name="Liang J."/>
            <person name="Zhou Z."/>
            <person name="Hou R."/>
            <person name="Li X."/>
            <person name="Liu Y."/>
            <person name="Li H."/>
            <person name="Ning X."/>
            <person name="Lin Y."/>
            <person name="Zhao L."/>
            <person name="Xing Q."/>
            <person name="Dou J."/>
            <person name="Li Y."/>
            <person name="Mao J."/>
            <person name="Guo H."/>
            <person name="Dou H."/>
            <person name="Li T."/>
            <person name="Mu C."/>
            <person name="Jiang W."/>
            <person name="Fu Q."/>
            <person name="Fu X."/>
            <person name="Miao Y."/>
            <person name="Liu J."/>
            <person name="Yu Q."/>
            <person name="Li R."/>
            <person name="Liao H."/>
            <person name="Li X."/>
            <person name="Kong Y."/>
            <person name="Jiang Z."/>
            <person name="Chourrout D."/>
            <person name="Li R."/>
            <person name="Bao Z."/>
        </authorList>
    </citation>
    <scope>NUCLEOTIDE SEQUENCE [LARGE SCALE GENOMIC DNA]</scope>
    <source>
        <strain evidence="1 2">PY_sf001</strain>
    </source>
</reference>
<accession>A0A210PKH7</accession>
<keyword evidence="2" id="KW-1185">Reference proteome</keyword>
<protein>
    <submittedName>
        <fullName evidence="1">Amidase</fullName>
    </submittedName>
</protein>
<evidence type="ECO:0000313" key="2">
    <source>
        <dbReference type="Proteomes" id="UP000242188"/>
    </source>
</evidence>
<proteinExistence type="predicted"/>
<dbReference type="OrthoDB" id="421993at2759"/>